<dbReference type="RefSeq" id="WP_131097078.1">
    <property type="nucleotide sequence ID" value="NZ_CP036455.1"/>
</dbReference>
<dbReference type="EMBL" id="CP036455">
    <property type="protein sequence ID" value="QBI52539.1"/>
    <property type="molecule type" value="Genomic_DNA"/>
</dbReference>
<feature type="region of interest" description="Disordered" evidence="1">
    <location>
        <begin position="192"/>
        <end position="248"/>
    </location>
</feature>
<keyword evidence="3" id="KW-1185">Reference proteome</keyword>
<evidence type="ECO:0000313" key="3">
    <source>
        <dbReference type="Proteomes" id="UP000292235"/>
    </source>
</evidence>
<proteinExistence type="predicted"/>
<accession>A0A4P6Q155</accession>
<gene>
    <name evidence="2" type="ORF">EKD16_03645</name>
</gene>
<reference evidence="2 3" key="1">
    <citation type="submission" date="2019-02" db="EMBL/GenBank/DDBJ databases">
        <authorList>
            <person name="Khodamoradi S."/>
            <person name="Hahnke R.L."/>
            <person name="Kaempfer P."/>
            <person name="Schumann P."/>
            <person name="Rohde M."/>
            <person name="Steinert M."/>
            <person name="Luzhetskyy A."/>
            <person name="Wink J."/>
            <person name="Ruckert C."/>
        </authorList>
    </citation>
    <scope>NUCLEOTIDE SEQUENCE [LARGE SCALE GENOMIC DNA]</scope>
    <source>
        <strain evidence="2 3">M2</strain>
    </source>
</reference>
<dbReference type="KEGG" id="strr:EKD16_03645"/>
<evidence type="ECO:0000313" key="2">
    <source>
        <dbReference type="EMBL" id="QBI52539.1"/>
    </source>
</evidence>
<evidence type="ECO:0008006" key="4">
    <source>
        <dbReference type="Google" id="ProtNLM"/>
    </source>
</evidence>
<dbReference type="OrthoDB" id="3234479at2"/>
<feature type="compositionally biased region" description="Basic residues" evidence="1">
    <location>
        <begin position="192"/>
        <end position="202"/>
    </location>
</feature>
<dbReference type="Proteomes" id="UP000292235">
    <property type="component" value="Chromosome"/>
</dbReference>
<dbReference type="AlphaFoldDB" id="A0A4P6Q155"/>
<evidence type="ECO:0000256" key="1">
    <source>
        <dbReference type="SAM" id="MobiDB-lite"/>
    </source>
</evidence>
<organism evidence="2 3">
    <name type="scientific">Streptomonospora litoralis</name>
    <dbReference type="NCBI Taxonomy" id="2498135"/>
    <lineage>
        <taxon>Bacteria</taxon>
        <taxon>Bacillati</taxon>
        <taxon>Actinomycetota</taxon>
        <taxon>Actinomycetes</taxon>
        <taxon>Streptosporangiales</taxon>
        <taxon>Nocardiopsidaceae</taxon>
        <taxon>Streptomonospora</taxon>
    </lineage>
</organism>
<protein>
    <recommendedName>
        <fullName evidence="4">AbiEi antitoxin C-terminal domain-containing protein</fullName>
    </recommendedName>
</protein>
<name>A0A4P6Q155_9ACTN</name>
<feature type="compositionally biased region" description="Basic and acidic residues" evidence="1">
    <location>
        <begin position="231"/>
        <end position="248"/>
    </location>
</feature>
<sequence length="248" mass="26517">MIFGKSLPCQGDDAVALFAAAQFGLISRAQARRAGLSPEDVAVRLRRGVWTRTRHWGVFRVLGYGTLASPLKRAVVAAQLALAPGAFACRDTAARLWQLEGLPEWDGHTVDMGLRWRPGPTGFRSVAPTVRVHSLRIAEDDVVRRAPIRMTGLSRTLRDMSTCSGPSTSMRLCGSAVGRGLLVSGATKALPRRKRAVCRKTRLPSVGDNHAPPDRPDRSTGPGGPTGPTGPDRRTGADRPGRGEAADS</sequence>